<name>A0AAW0DYH7_9AGAR</name>
<dbReference type="Proteomes" id="UP001383192">
    <property type="component" value="Unassembled WGS sequence"/>
</dbReference>
<dbReference type="PANTHER" id="PTHR47303:SF1">
    <property type="entry name" value="NF-KAPPA-B INHIBITOR BETA"/>
    <property type="match status" value="1"/>
</dbReference>
<accession>A0AAW0DYH7</accession>
<evidence type="ECO:0000313" key="1">
    <source>
        <dbReference type="EMBL" id="KAK7056607.1"/>
    </source>
</evidence>
<dbReference type="Gene3D" id="1.25.40.20">
    <property type="entry name" value="Ankyrin repeat-containing domain"/>
    <property type="match status" value="1"/>
</dbReference>
<organism evidence="1 2">
    <name type="scientific">Paramarasmius palmivorus</name>
    <dbReference type="NCBI Taxonomy" id="297713"/>
    <lineage>
        <taxon>Eukaryota</taxon>
        <taxon>Fungi</taxon>
        <taxon>Dikarya</taxon>
        <taxon>Basidiomycota</taxon>
        <taxon>Agaricomycotina</taxon>
        <taxon>Agaricomycetes</taxon>
        <taxon>Agaricomycetidae</taxon>
        <taxon>Agaricales</taxon>
        <taxon>Marasmiineae</taxon>
        <taxon>Marasmiaceae</taxon>
        <taxon>Paramarasmius</taxon>
    </lineage>
</organism>
<protein>
    <submittedName>
        <fullName evidence="1">Ankyrin repeat-containing protein</fullName>
    </submittedName>
</protein>
<dbReference type="AlphaFoldDB" id="A0AAW0DYH7"/>
<dbReference type="SMART" id="SM00248">
    <property type="entry name" value="ANK"/>
    <property type="match status" value="3"/>
</dbReference>
<dbReference type="InterPro" id="IPR036770">
    <property type="entry name" value="Ankyrin_rpt-contain_sf"/>
</dbReference>
<dbReference type="SUPFAM" id="SSF48403">
    <property type="entry name" value="Ankyrin repeat"/>
    <property type="match status" value="1"/>
</dbReference>
<proteinExistence type="predicted"/>
<reference evidence="1 2" key="1">
    <citation type="submission" date="2024-01" db="EMBL/GenBank/DDBJ databases">
        <title>A draft genome for a cacao thread blight-causing isolate of Paramarasmius palmivorus.</title>
        <authorList>
            <person name="Baruah I.K."/>
            <person name="Bukari Y."/>
            <person name="Amoako-Attah I."/>
            <person name="Meinhardt L.W."/>
            <person name="Bailey B.A."/>
            <person name="Cohen S.P."/>
        </authorList>
    </citation>
    <scope>NUCLEOTIDE SEQUENCE [LARGE SCALE GENOMIC DNA]</scope>
    <source>
        <strain evidence="1 2">GH-12</strain>
    </source>
</reference>
<dbReference type="PANTHER" id="PTHR47303">
    <property type="match status" value="1"/>
</dbReference>
<dbReference type="GO" id="GO:0071222">
    <property type="term" value="P:cellular response to lipopolysaccharide"/>
    <property type="evidence" value="ECO:0007669"/>
    <property type="project" value="TreeGrafter"/>
</dbReference>
<comment type="caution">
    <text evidence="1">The sequence shown here is derived from an EMBL/GenBank/DDBJ whole genome shotgun (WGS) entry which is preliminary data.</text>
</comment>
<dbReference type="EMBL" id="JAYKXP010000006">
    <property type="protein sequence ID" value="KAK7056607.1"/>
    <property type="molecule type" value="Genomic_DNA"/>
</dbReference>
<keyword evidence="2" id="KW-1185">Reference proteome</keyword>
<dbReference type="InterPro" id="IPR002110">
    <property type="entry name" value="Ankyrin_rpt"/>
</dbReference>
<dbReference type="Pfam" id="PF12796">
    <property type="entry name" value="Ank_2"/>
    <property type="match status" value="1"/>
</dbReference>
<sequence length="184" mass="19940">MSPTEDERSELLLSCRYGDLEDVQIFVEKYSWEDVANVKDENGNTVLHMTAANGHDDILDFILPKLPPSLLSMQNSAGSTALHWAALNQHLSTMKKLVEIAGVGLIDIKNNAGRSPLGESEMAGWEEGASWLVGVMNLGADEVKEGEEVEKEEEGEVPGNIEVEIQDADGGVAKMTISGNEDKS</sequence>
<evidence type="ECO:0000313" key="2">
    <source>
        <dbReference type="Proteomes" id="UP001383192"/>
    </source>
</evidence>
<gene>
    <name evidence="1" type="primary">YAR1</name>
    <name evidence="1" type="ORF">VNI00_002324</name>
</gene>